<evidence type="ECO:0000313" key="1">
    <source>
        <dbReference type="EMBL" id="KAA6402676.1"/>
    </source>
</evidence>
<comment type="caution">
    <text evidence="1">The sequence shown here is derived from an EMBL/GenBank/DDBJ whole genome shotgun (WGS) entry which is preliminary data.</text>
</comment>
<dbReference type="AlphaFoldDB" id="A0A5J4X7G4"/>
<sequence>MKDMNQDDMKNLEIKENANMKIQYYRDVYEEDYVEEQVGDKKVDLIGGVRLGESDGVRNSVEQEILGECRIVKQSKLLLK</sequence>
<proteinExistence type="predicted"/>
<name>A0A5J4X7G4_9EUKA</name>
<reference evidence="1 2" key="1">
    <citation type="submission" date="2019-03" db="EMBL/GenBank/DDBJ databases">
        <title>Single cell metagenomics reveals metabolic interactions within the superorganism composed of flagellate Streblomastix strix and complex community of Bacteroidetes bacteria on its surface.</title>
        <authorList>
            <person name="Treitli S.C."/>
            <person name="Kolisko M."/>
            <person name="Husnik F."/>
            <person name="Keeling P."/>
            <person name="Hampl V."/>
        </authorList>
    </citation>
    <scope>NUCLEOTIDE SEQUENCE [LARGE SCALE GENOMIC DNA]</scope>
    <source>
        <strain evidence="1">ST1C</strain>
    </source>
</reference>
<evidence type="ECO:0000313" key="2">
    <source>
        <dbReference type="Proteomes" id="UP000324800"/>
    </source>
</evidence>
<dbReference type="Proteomes" id="UP000324800">
    <property type="component" value="Unassembled WGS sequence"/>
</dbReference>
<protein>
    <submittedName>
        <fullName evidence="1">Uncharacterized protein</fullName>
    </submittedName>
</protein>
<gene>
    <name evidence="1" type="ORF">EZS28_001793</name>
</gene>
<organism evidence="1 2">
    <name type="scientific">Streblomastix strix</name>
    <dbReference type="NCBI Taxonomy" id="222440"/>
    <lineage>
        <taxon>Eukaryota</taxon>
        <taxon>Metamonada</taxon>
        <taxon>Preaxostyla</taxon>
        <taxon>Oxymonadida</taxon>
        <taxon>Streblomastigidae</taxon>
        <taxon>Streblomastix</taxon>
    </lineage>
</organism>
<accession>A0A5J4X7G4</accession>
<dbReference type="EMBL" id="SNRW01000202">
    <property type="protein sequence ID" value="KAA6402676.1"/>
    <property type="molecule type" value="Genomic_DNA"/>
</dbReference>